<reference evidence="1 2" key="1">
    <citation type="journal article" date="2019" name="Int. J. Syst. Evol. Microbiol.">
        <title>The Global Catalogue of Microorganisms (GCM) 10K type strain sequencing project: providing services to taxonomists for standard genome sequencing and annotation.</title>
        <authorList>
            <consortium name="The Broad Institute Genomics Platform"/>
            <consortium name="The Broad Institute Genome Sequencing Center for Infectious Disease"/>
            <person name="Wu L."/>
            <person name="Ma J."/>
        </authorList>
    </citation>
    <scope>NUCLEOTIDE SEQUENCE [LARGE SCALE GENOMIC DNA]</scope>
    <source>
        <strain evidence="1 2">JCM 6923</strain>
    </source>
</reference>
<accession>A0ABN3L4Z8</accession>
<name>A0ABN3L4Z8_9ACTN</name>
<proteinExistence type="predicted"/>
<protein>
    <submittedName>
        <fullName evidence="1">Uncharacterized protein</fullName>
    </submittedName>
</protein>
<evidence type="ECO:0000313" key="1">
    <source>
        <dbReference type="EMBL" id="GAA2476500.1"/>
    </source>
</evidence>
<organism evidence="1 2">
    <name type="scientific">Streptomyces graminearus</name>
    <dbReference type="NCBI Taxonomy" id="284030"/>
    <lineage>
        <taxon>Bacteria</taxon>
        <taxon>Bacillati</taxon>
        <taxon>Actinomycetota</taxon>
        <taxon>Actinomycetes</taxon>
        <taxon>Kitasatosporales</taxon>
        <taxon>Streptomycetaceae</taxon>
        <taxon>Streptomyces</taxon>
    </lineage>
</organism>
<gene>
    <name evidence="1" type="ORF">GCM10010422_20120</name>
</gene>
<comment type="caution">
    <text evidence="1">The sequence shown here is derived from an EMBL/GenBank/DDBJ whole genome shotgun (WGS) entry which is preliminary data.</text>
</comment>
<dbReference type="Proteomes" id="UP001501721">
    <property type="component" value="Unassembled WGS sequence"/>
</dbReference>
<sequence length="79" mass="8645">MPEDAALPLYKAVVGVFAAVAPLTLLRPVLWPCIGAMLVAEETGWTAWRLRHTNTRLCSGWPTFSGVSTGRGHQGRDPW</sequence>
<dbReference type="EMBL" id="BAAATL010000008">
    <property type="protein sequence ID" value="GAA2476500.1"/>
    <property type="molecule type" value="Genomic_DNA"/>
</dbReference>
<keyword evidence="2" id="KW-1185">Reference proteome</keyword>
<evidence type="ECO:0000313" key="2">
    <source>
        <dbReference type="Proteomes" id="UP001501721"/>
    </source>
</evidence>